<feature type="transmembrane region" description="Helical" evidence="1">
    <location>
        <begin position="104"/>
        <end position="126"/>
    </location>
</feature>
<gene>
    <name evidence="2" type="ORF">K3722_07220</name>
</gene>
<dbReference type="RefSeq" id="WP_260003742.1">
    <property type="nucleotide sequence ID" value="NZ_CP081078.1"/>
</dbReference>
<keyword evidence="1" id="KW-0472">Membrane</keyword>
<sequence length="464" mass="50892">MTTPPHVPGASPRPVSLLRETAVFTLAAAAAVLVSRALAALLLEIRPDPVHLSGAYQHLPVQQLEDGLLDALMTLHSQPPFWNFLLGLAAKACKVQEACMIQLIWSSHLLLTIVTAASMFAALRLLTPSLRMAWLLPLAYVLSPAVFYYENFILYAHFTSALFALSCLCVLLLLKTRRTLYFLLFCTCLAILSLTWTLFHPIYILLVGGLVLYKAGAGPARAAILALTLAVSLLPSVKNKAVFGIFSSGSWLGLNVSQVAPERIDGCSFKTFAETHGLIGQHTGSALNDPRMIEYSKICLKKALQVISTNPLQYAAGVVVRASTSLSLWPNEYLFPPLNWDRFPKLPDTKRVLTEDNKIVIDPSLSRFLTLALNLFALIALAQLARRDSDPARRAFFQVMLLSAVLFLGVAHAVNGPEQERMRYTLHPLFWGLYAVVLLEAGRRLRRLSGRAGADSQPSPGSSH</sequence>
<dbReference type="Proteomes" id="UP001058184">
    <property type="component" value="Chromosome"/>
</dbReference>
<organism evidence="2 3">
    <name type="scientific">Leisingera caerulea</name>
    <name type="common">Phaeobacter caeruleus</name>
    <dbReference type="NCBI Taxonomy" id="506591"/>
    <lineage>
        <taxon>Bacteria</taxon>
        <taxon>Pseudomonadati</taxon>
        <taxon>Pseudomonadota</taxon>
        <taxon>Alphaproteobacteria</taxon>
        <taxon>Rhodobacterales</taxon>
        <taxon>Roseobacteraceae</taxon>
        <taxon>Leisingera</taxon>
    </lineage>
</organism>
<feature type="transmembrane region" description="Helical" evidence="1">
    <location>
        <begin position="155"/>
        <end position="174"/>
    </location>
</feature>
<feature type="transmembrane region" description="Helical" evidence="1">
    <location>
        <begin position="365"/>
        <end position="384"/>
    </location>
</feature>
<feature type="transmembrane region" description="Helical" evidence="1">
    <location>
        <begin position="181"/>
        <end position="206"/>
    </location>
</feature>
<feature type="transmembrane region" description="Helical" evidence="1">
    <location>
        <begin position="218"/>
        <end position="237"/>
    </location>
</feature>
<name>A0ABY5X0G4_LEICA</name>
<dbReference type="EMBL" id="CP081078">
    <property type="protein sequence ID" value="UWQ59913.1"/>
    <property type="molecule type" value="Genomic_DNA"/>
</dbReference>
<evidence type="ECO:0008006" key="4">
    <source>
        <dbReference type="Google" id="ProtNLM"/>
    </source>
</evidence>
<proteinExistence type="predicted"/>
<keyword evidence="1" id="KW-0812">Transmembrane</keyword>
<reference evidence="2" key="1">
    <citation type="submission" date="2021-08" db="EMBL/GenBank/DDBJ databases">
        <authorList>
            <person name="Nwanade C."/>
            <person name="Wang M."/>
            <person name="Masoudi A."/>
            <person name="Yu Z."/>
            <person name="Liu J."/>
        </authorList>
    </citation>
    <scope>NUCLEOTIDE SEQUENCE</scope>
    <source>
        <strain evidence="2">S141</strain>
    </source>
</reference>
<keyword evidence="1" id="KW-1133">Transmembrane helix</keyword>
<protein>
    <recommendedName>
        <fullName evidence="4">Glycosyltransferase RgtA/B/C/D-like domain-containing protein</fullName>
    </recommendedName>
</protein>
<evidence type="ECO:0000256" key="1">
    <source>
        <dbReference type="SAM" id="Phobius"/>
    </source>
</evidence>
<evidence type="ECO:0000313" key="3">
    <source>
        <dbReference type="Proteomes" id="UP001058184"/>
    </source>
</evidence>
<feature type="transmembrane region" description="Helical" evidence="1">
    <location>
        <begin position="21"/>
        <end position="43"/>
    </location>
</feature>
<keyword evidence="3" id="KW-1185">Reference proteome</keyword>
<evidence type="ECO:0000313" key="2">
    <source>
        <dbReference type="EMBL" id="UWQ59913.1"/>
    </source>
</evidence>
<feature type="transmembrane region" description="Helical" evidence="1">
    <location>
        <begin position="396"/>
        <end position="414"/>
    </location>
</feature>
<accession>A0ABY5X0G4</accession>